<accession>A0A498S5Y2</accession>
<proteinExistence type="predicted"/>
<dbReference type="OrthoDB" id="10572553at2759"/>
<dbReference type="Proteomes" id="UP000276991">
    <property type="component" value="Unassembled WGS sequence"/>
</dbReference>
<dbReference type="AlphaFoldDB" id="A0A498S5Y2"/>
<name>A0A498S5Y2_ACAVI</name>
<feature type="non-terminal residue" evidence="1">
    <location>
        <position position="128"/>
    </location>
</feature>
<protein>
    <submittedName>
        <fullName evidence="1">Uncharacterized protein</fullName>
    </submittedName>
</protein>
<evidence type="ECO:0000313" key="1">
    <source>
        <dbReference type="EMBL" id="VBB27048.1"/>
    </source>
</evidence>
<evidence type="ECO:0000313" key="2">
    <source>
        <dbReference type="Proteomes" id="UP000276991"/>
    </source>
</evidence>
<reference evidence="1 2" key="1">
    <citation type="submission" date="2018-08" db="EMBL/GenBank/DDBJ databases">
        <authorList>
            <person name="Laetsch R D."/>
            <person name="Stevens L."/>
            <person name="Kumar S."/>
            <person name="Blaxter L. M."/>
        </authorList>
    </citation>
    <scope>NUCLEOTIDE SEQUENCE [LARGE SCALE GENOMIC DNA]</scope>
</reference>
<gene>
    <name evidence="1" type="ORF">NAV_LOCUS1878</name>
</gene>
<keyword evidence="2" id="KW-1185">Reference proteome</keyword>
<sequence length="128" mass="14415">MTDTSQGTCSHPTYHNNNLSSRCNHHYSEHSQYNTGSRRSAFNGFGGGWFDTNRRQFTQRNHSCSIPELVRETGLILEVQREYGRILSQSNFSTPNIHIYFSPSTLVNDAPLSVITDNLADVFQAGAM</sequence>
<dbReference type="EMBL" id="UPTC01000174">
    <property type="protein sequence ID" value="VBB27048.1"/>
    <property type="molecule type" value="Genomic_DNA"/>
</dbReference>
<organism evidence="1 2">
    <name type="scientific">Acanthocheilonema viteae</name>
    <name type="common">Filarial nematode worm</name>
    <name type="synonym">Dipetalonema viteae</name>
    <dbReference type="NCBI Taxonomy" id="6277"/>
    <lineage>
        <taxon>Eukaryota</taxon>
        <taxon>Metazoa</taxon>
        <taxon>Ecdysozoa</taxon>
        <taxon>Nematoda</taxon>
        <taxon>Chromadorea</taxon>
        <taxon>Rhabditida</taxon>
        <taxon>Spirurina</taxon>
        <taxon>Spiruromorpha</taxon>
        <taxon>Filarioidea</taxon>
        <taxon>Onchocercidae</taxon>
        <taxon>Acanthocheilonema</taxon>
    </lineage>
</organism>